<accession>A0A2P2Q2V1</accession>
<evidence type="ECO:0000313" key="1">
    <source>
        <dbReference type="EMBL" id="MBX61320.1"/>
    </source>
</evidence>
<protein>
    <submittedName>
        <fullName evidence="1">Uncharacterized protein</fullName>
    </submittedName>
</protein>
<organism evidence="1">
    <name type="scientific">Rhizophora mucronata</name>
    <name type="common">Asiatic mangrove</name>
    <dbReference type="NCBI Taxonomy" id="61149"/>
    <lineage>
        <taxon>Eukaryota</taxon>
        <taxon>Viridiplantae</taxon>
        <taxon>Streptophyta</taxon>
        <taxon>Embryophyta</taxon>
        <taxon>Tracheophyta</taxon>
        <taxon>Spermatophyta</taxon>
        <taxon>Magnoliopsida</taxon>
        <taxon>eudicotyledons</taxon>
        <taxon>Gunneridae</taxon>
        <taxon>Pentapetalae</taxon>
        <taxon>rosids</taxon>
        <taxon>fabids</taxon>
        <taxon>Malpighiales</taxon>
        <taxon>Rhizophoraceae</taxon>
        <taxon>Rhizophora</taxon>
    </lineage>
</organism>
<reference evidence="1" key="1">
    <citation type="submission" date="2018-02" db="EMBL/GenBank/DDBJ databases">
        <title>Rhizophora mucronata_Transcriptome.</title>
        <authorList>
            <person name="Meera S.P."/>
            <person name="Sreeshan A."/>
            <person name="Augustine A."/>
        </authorList>
    </citation>
    <scope>NUCLEOTIDE SEQUENCE</scope>
    <source>
        <tissue evidence="1">Leaf</tissue>
    </source>
</reference>
<dbReference type="AlphaFoldDB" id="A0A2P2Q2V1"/>
<proteinExistence type="predicted"/>
<sequence length="19" mass="2280">MVCVHYESNNIILFAYMMT</sequence>
<dbReference type="EMBL" id="GGEC01080836">
    <property type="protein sequence ID" value="MBX61320.1"/>
    <property type="molecule type" value="Transcribed_RNA"/>
</dbReference>
<name>A0A2P2Q2V1_RHIMU</name>